<dbReference type="Proteomes" id="UP000198647">
    <property type="component" value="Unassembled WGS sequence"/>
</dbReference>
<proteinExistence type="predicted"/>
<dbReference type="SUPFAM" id="SSF52540">
    <property type="entry name" value="P-loop containing nucleoside triphosphate hydrolases"/>
    <property type="match status" value="1"/>
</dbReference>
<evidence type="ECO:0000313" key="4">
    <source>
        <dbReference type="Proteomes" id="UP000198647"/>
    </source>
</evidence>
<keyword evidence="4" id="KW-1185">Reference proteome</keyword>
<organism evidence="3 4">
    <name type="scientific">Salimicrobium album</name>
    <dbReference type="NCBI Taxonomy" id="50717"/>
    <lineage>
        <taxon>Bacteria</taxon>
        <taxon>Bacillati</taxon>
        <taxon>Bacillota</taxon>
        <taxon>Bacilli</taxon>
        <taxon>Bacillales</taxon>
        <taxon>Bacillaceae</taxon>
        <taxon>Salimicrobium</taxon>
    </lineage>
</organism>
<dbReference type="InterPro" id="IPR027417">
    <property type="entry name" value="P-loop_NTPase"/>
</dbReference>
<dbReference type="InterPro" id="IPR007936">
    <property type="entry name" value="VapE-like_dom"/>
</dbReference>
<feature type="compositionally biased region" description="Acidic residues" evidence="1">
    <location>
        <begin position="363"/>
        <end position="380"/>
    </location>
</feature>
<evidence type="ECO:0000256" key="1">
    <source>
        <dbReference type="SAM" id="MobiDB-lite"/>
    </source>
</evidence>
<dbReference type="RefSeq" id="WP_093105971.1">
    <property type="nucleotide sequence ID" value="NZ_FNOS01000002.1"/>
</dbReference>
<comment type="caution">
    <text evidence="3">The sequence shown here is derived from an EMBL/GenBank/DDBJ whole genome shotgun (WGS) entry which is preliminary data.</text>
</comment>
<accession>A0A1H3DES5</accession>
<evidence type="ECO:0000313" key="3">
    <source>
        <dbReference type="EMBL" id="SDX64638.1"/>
    </source>
</evidence>
<feature type="region of interest" description="Disordered" evidence="1">
    <location>
        <begin position="361"/>
        <end position="386"/>
    </location>
</feature>
<dbReference type="PANTHER" id="PTHR34985:SF1">
    <property type="entry name" value="SLR0554 PROTEIN"/>
    <property type="match status" value="1"/>
</dbReference>
<dbReference type="EMBL" id="FNOS01000002">
    <property type="protein sequence ID" value="SDX64638.1"/>
    <property type="molecule type" value="Genomic_DNA"/>
</dbReference>
<dbReference type="PANTHER" id="PTHR34985">
    <property type="entry name" value="SLR0554 PROTEIN"/>
    <property type="match status" value="1"/>
</dbReference>
<feature type="domain" description="Virulence-associated protein E-like" evidence="2">
    <location>
        <begin position="490"/>
        <end position="707"/>
    </location>
</feature>
<reference evidence="3 4" key="1">
    <citation type="submission" date="2016-10" db="EMBL/GenBank/DDBJ databases">
        <authorList>
            <person name="Varghese N."/>
            <person name="Submissions S."/>
        </authorList>
    </citation>
    <scope>NUCLEOTIDE SEQUENCE [LARGE SCALE GENOMIC DNA]</scope>
    <source>
        <strain evidence="3 4">DSM 20748</strain>
    </source>
</reference>
<name>A0A1H3DES5_9BACI</name>
<evidence type="ECO:0000259" key="2">
    <source>
        <dbReference type="Pfam" id="PF05272"/>
    </source>
</evidence>
<protein>
    <submittedName>
        <fullName evidence="3">Predicted P-loop ATPase and inactivated derivatives</fullName>
    </submittedName>
</protein>
<gene>
    <name evidence="3" type="ORF">SAMN04488081_0930</name>
</gene>
<dbReference type="Pfam" id="PF05272">
    <property type="entry name" value="VapE-like_dom"/>
    <property type="match status" value="1"/>
</dbReference>
<sequence>MKLEKPNELKHLHHDGELSIATADNRMAKHWRNRELTWSDFLARISETVRTKESATEYLKMKKSQQDDIKDVGGFVGGMLKEGRRKSDKVFNRTLLTLDIDYGEEGMPEIIDMLFGHAYALYSTHKHREYRPRLRFIAPLSRPVTAEEYVAVGKKVAEQIGIDYFDDTTYQAHRLMYWPSTSEDAEFIFTYQDEPWLDPDDVLGQYLDWRDPLEWPSSSRQQQDYKKLADRQGDPYEKPGLVGTFNRTYSIEDAMSAFLPDVYDYYQEDRYTYNEGSTAGGLVLYDNGKFAYSHHGTDPVSNMLVNAFDFVRIHLFSERDDDAKPDASVTELPSYKAMRDLAQNDEEVKAKTAEERMEAAKEEFDELEIGDLEDQEEQEPEENKKEKWTKKLVLNKQGEVEASVPNILLILEHDPFVKKRIATNEFTQRLTLLRDVPWRKANMDHWTDGDDAGLRDYLERFYGIYNKAKTEDAVKVMSERHSFHPVRDYLTSLEWDGTERLDTLLVDYLGAEDSTLNRAVTRKAFAAAVARIMEPGIKYDYMLTLYGAQGLGKSMLLHRMGQQWFSDSITTVTGKEAFEQLQGAWIIELGELSATRKTDVESIKHFISKQEDRYRVAYGKNIEDFPRQCIFFGTTNDVTFLKDKTGNRRFWPVSVKAERQLFSWKDLTDEDIHQMWAEAKYRYEEGEPLFLPEALEAEMKETQEAHTEESPWFGLVQEYLDTKLPEDWYERDLGERRTFLDSDFGDGPEGTMIRDRVCALEIWVEGLGNSRNLFRAQDRREINDILRNMPGWKPNDNNKKGTLRFGKEYGVQRAYVRKNSK</sequence>